<dbReference type="CDD" id="cd05360">
    <property type="entry name" value="SDR_c3"/>
    <property type="match status" value="1"/>
</dbReference>
<gene>
    <name evidence="4" type="ORF">PCC6912_60180</name>
</gene>
<dbReference type="PRINTS" id="PR00081">
    <property type="entry name" value="GDHRDH"/>
</dbReference>
<evidence type="ECO:0000313" key="4">
    <source>
        <dbReference type="EMBL" id="RUR72876.1"/>
    </source>
</evidence>
<dbReference type="PANTHER" id="PTHR44196:SF1">
    <property type="entry name" value="DEHYDROGENASE_REDUCTASE SDR FAMILY MEMBER 7B"/>
    <property type="match status" value="1"/>
</dbReference>
<reference evidence="4 5" key="1">
    <citation type="journal article" date="2019" name="Genome Biol. Evol.">
        <title>Day and night: Metabolic profiles and evolutionary relationships of six axenic non-marine cyanobacteria.</title>
        <authorList>
            <person name="Will S.E."/>
            <person name="Henke P."/>
            <person name="Boedeker C."/>
            <person name="Huang S."/>
            <person name="Brinkmann H."/>
            <person name="Rohde M."/>
            <person name="Jarek M."/>
            <person name="Friedl T."/>
            <person name="Seufert S."/>
            <person name="Schumacher M."/>
            <person name="Overmann J."/>
            <person name="Neumann-Schaal M."/>
            <person name="Petersen J."/>
        </authorList>
    </citation>
    <scope>NUCLEOTIDE SEQUENCE [LARGE SCALE GENOMIC DNA]</scope>
    <source>
        <strain evidence="4 5">PCC 6912</strain>
    </source>
</reference>
<comment type="similarity">
    <text evidence="1">Belongs to the short-chain dehydrogenases/reductases (SDR) family.</text>
</comment>
<feature type="domain" description="Ketoreductase" evidence="3">
    <location>
        <begin position="11"/>
        <end position="185"/>
    </location>
</feature>
<dbReference type="STRING" id="211165.GCA_000317285_04525"/>
<proteinExistence type="inferred from homology"/>
<dbReference type="SUPFAM" id="SSF51735">
    <property type="entry name" value="NAD(P)-binding Rossmann-fold domains"/>
    <property type="match status" value="1"/>
</dbReference>
<name>A0A433MXH7_CHLFR</name>
<dbReference type="RefSeq" id="WP_016874916.1">
    <property type="nucleotide sequence ID" value="NZ_AJLN01000109.1"/>
</dbReference>
<dbReference type="GO" id="GO:0016020">
    <property type="term" value="C:membrane"/>
    <property type="evidence" value="ECO:0007669"/>
    <property type="project" value="TreeGrafter"/>
</dbReference>
<dbReference type="InterPro" id="IPR036291">
    <property type="entry name" value="NAD(P)-bd_dom_sf"/>
</dbReference>
<dbReference type="Gene3D" id="3.40.50.720">
    <property type="entry name" value="NAD(P)-binding Rossmann-like Domain"/>
    <property type="match status" value="1"/>
</dbReference>
<dbReference type="OrthoDB" id="9775296at2"/>
<organism evidence="4 5">
    <name type="scientific">Chlorogloeopsis fritschii PCC 6912</name>
    <dbReference type="NCBI Taxonomy" id="211165"/>
    <lineage>
        <taxon>Bacteria</taxon>
        <taxon>Bacillati</taxon>
        <taxon>Cyanobacteriota</taxon>
        <taxon>Cyanophyceae</taxon>
        <taxon>Nostocales</taxon>
        <taxon>Chlorogloeopsidaceae</taxon>
        <taxon>Chlorogloeopsis</taxon>
    </lineage>
</organism>
<dbReference type="Pfam" id="PF00106">
    <property type="entry name" value="adh_short"/>
    <property type="match status" value="1"/>
</dbReference>
<keyword evidence="5" id="KW-1185">Reference proteome</keyword>
<dbReference type="EMBL" id="RSCJ01000041">
    <property type="protein sequence ID" value="RUR72876.1"/>
    <property type="molecule type" value="Genomic_DNA"/>
</dbReference>
<dbReference type="AlphaFoldDB" id="A0A433MXH7"/>
<evidence type="ECO:0000313" key="5">
    <source>
        <dbReference type="Proteomes" id="UP000268857"/>
    </source>
</evidence>
<dbReference type="InterPro" id="IPR057326">
    <property type="entry name" value="KR_dom"/>
</dbReference>
<evidence type="ECO:0000256" key="2">
    <source>
        <dbReference type="ARBA" id="ARBA00023002"/>
    </source>
</evidence>
<protein>
    <submittedName>
        <fullName evidence="4">Short-chain dehydrogenase</fullName>
    </submittedName>
</protein>
<dbReference type="SMART" id="SM00822">
    <property type="entry name" value="PKS_KR"/>
    <property type="match status" value="1"/>
</dbReference>
<dbReference type="NCBIfam" id="NF005495">
    <property type="entry name" value="PRK07109.1"/>
    <property type="match status" value="1"/>
</dbReference>
<dbReference type="Proteomes" id="UP000268857">
    <property type="component" value="Unassembled WGS sequence"/>
</dbReference>
<dbReference type="GO" id="GO:0016491">
    <property type="term" value="F:oxidoreductase activity"/>
    <property type="evidence" value="ECO:0007669"/>
    <property type="project" value="UniProtKB-KW"/>
</dbReference>
<evidence type="ECO:0000259" key="3">
    <source>
        <dbReference type="SMART" id="SM00822"/>
    </source>
</evidence>
<comment type="caution">
    <text evidence="4">The sequence shown here is derived from an EMBL/GenBank/DDBJ whole genome shotgun (WGS) entry which is preliminary data.</text>
</comment>
<dbReference type="InterPro" id="IPR002347">
    <property type="entry name" value="SDR_fam"/>
</dbReference>
<dbReference type="InterPro" id="IPR020904">
    <property type="entry name" value="Sc_DH/Rdtase_CS"/>
</dbReference>
<keyword evidence="2" id="KW-0560">Oxidoreductase</keyword>
<sequence length="361" mass="39528">MTQELKPIDQQVVAVVGASSGIGRQAALQFAKRGARVVVSARSEPGLASLVDEIKRFGGVATAIVADVTVFDQVKAIADKAVEEYGRLDTWVHTPAVGLFATVDNIKPEEFQRVIDINLLGQVYGAMAALPYLKREGRGALIHISSMLGRRSLPLQSPYCTAKHALEGFLESLRVELQHEKIPISVTNVMPASINTPFYNNALTKLGVKPSAPPPYYEPSLVADAILYVASHPTRDFIVGDAARAIDLLQRISPSLVDYLLLLVSFQLQRTNEPKSEDAPNNLYEPIPAHDKVKGDFSNLVIPSFFDWLDMNPLFKWSAIASSVWLALIASQSLYFWSDVESAIARSVELMLLAAQGFPNK</sequence>
<accession>A0A433MXH7</accession>
<evidence type="ECO:0000256" key="1">
    <source>
        <dbReference type="ARBA" id="ARBA00006484"/>
    </source>
</evidence>
<dbReference type="PANTHER" id="PTHR44196">
    <property type="entry name" value="DEHYDROGENASE/REDUCTASE SDR FAMILY MEMBER 7B"/>
    <property type="match status" value="1"/>
</dbReference>
<dbReference type="PROSITE" id="PS00061">
    <property type="entry name" value="ADH_SHORT"/>
    <property type="match status" value="1"/>
</dbReference>